<keyword evidence="5" id="KW-0863">Zinc-finger</keyword>
<dbReference type="Proteomes" id="UP001279410">
    <property type="component" value="Unassembled WGS sequence"/>
</dbReference>
<dbReference type="PANTHER" id="PTHR46147:SF1">
    <property type="entry name" value="HISTONE-LYSINE N-METHYLTRANSFERASE ASH1L"/>
    <property type="match status" value="1"/>
</dbReference>
<keyword evidence="3" id="KW-0808">Transferase</keyword>
<dbReference type="PROSITE" id="PS51038">
    <property type="entry name" value="BAH"/>
    <property type="match status" value="1"/>
</dbReference>
<dbReference type="InterPro" id="IPR018359">
    <property type="entry name" value="Bromodomain_CS"/>
</dbReference>
<dbReference type="FunFam" id="3.30.40.10:FF:000113">
    <property type="entry name" value="Histone-lysine N-methyltransferase"/>
    <property type="match status" value="1"/>
</dbReference>
<feature type="region of interest" description="Disordered" evidence="11">
    <location>
        <begin position="1"/>
        <end position="38"/>
    </location>
</feature>
<dbReference type="EMBL" id="BRZM01000037">
    <property type="protein sequence ID" value="GLD59233.1"/>
    <property type="molecule type" value="Genomic_DNA"/>
</dbReference>
<dbReference type="PANTHER" id="PTHR46147">
    <property type="entry name" value="HISTONE-LYSINE N-METHYLTRANSFERASE ASH1"/>
    <property type="match status" value="1"/>
</dbReference>
<dbReference type="InterPro" id="IPR011011">
    <property type="entry name" value="Znf_FYVE_PHD"/>
</dbReference>
<feature type="region of interest" description="Disordered" evidence="11">
    <location>
        <begin position="261"/>
        <end position="287"/>
    </location>
</feature>
<dbReference type="Gene3D" id="1.20.920.10">
    <property type="entry name" value="Bromodomain-like"/>
    <property type="match status" value="1"/>
</dbReference>
<feature type="domain" description="Post-SET" evidence="13">
    <location>
        <begin position="81"/>
        <end position="97"/>
    </location>
</feature>
<dbReference type="InterPro" id="IPR043320">
    <property type="entry name" value="Bromo_ASH1L"/>
</dbReference>
<evidence type="ECO:0000256" key="1">
    <source>
        <dbReference type="ARBA" id="ARBA00004123"/>
    </source>
</evidence>
<evidence type="ECO:0000256" key="9">
    <source>
        <dbReference type="ARBA" id="ARBA00023242"/>
    </source>
</evidence>
<dbReference type="InterPro" id="IPR001487">
    <property type="entry name" value="Bromodomain"/>
</dbReference>
<dbReference type="FunFam" id="2.30.30.490:FF:000056">
    <property type="entry name" value="Ash1 (absent, small, or homeotic)-like"/>
    <property type="match status" value="1"/>
</dbReference>
<dbReference type="GO" id="GO:0006355">
    <property type="term" value="P:regulation of DNA-templated transcription"/>
    <property type="evidence" value="ECO:0007669"/>
    <property type="project" value="TreeGrafter"/>
</dbReference>
<keyword evidence="2" id="KW-0489">Methyltransferase</keyword>
<feature type="compositionally biased region" description="Low complexity" evidence="11">
    <location>
        <begin position="647"/>
        <end position="659"/>
    </location>
</feature>
<feature type="compositionally biased region" description="Acidic residues" evidence="11">
    <location>
        <begin position="609"/>
        <end position="626"/>
    </location>
</feature>
<evidence type="ECO:0000259" key="13">
    <source>
        <dbReference type="PROSITE" id="PS50868"/>
    </source>
</evidence>
<dbReference type="GO" id="GO:0042800">
    <property type="term" value="F:histone H3K4 methyltransferase activity"/>
    <property type="evidence" value="ECO:0007669"/>
    <property type="project" value="TreeGrafter"/>
</dbReference>
<dbReference type="InterPro" id="IPR001025">
    <property type="entry name" value="BAH_dom"/>
</dbReference>
<dbReference type="SUPFAM" id="SSF47370">
    <property type="entry name" value="Bromodomain"/>
    <property type="match status" value="1"/>
</dbReference>
<organism evidence="15 16">
    <name type="scientific">Lates japonicus</name>
    <name type="common">Japanese lates</name>
    <dbReference type="NCBI Taxonomy" id="270547"/>
    <lineage>
        <taxon>Eukaryota</taxon>
        <taxon>Metazoa</taxon>
        <taxon>Chordata</taxon>
        <taxon>Craniata</taxon>
        <taxon>Vertebrata</taxon>
        <taxon>Euteleostomi</taxon>
        <taxon>Actinopterygii</taxon>
        <taxon>Neopterygii</taxon>
        <taxon>Teleostei</taxon>
        <taxon>Neoteleostei</taxon>
        <taxon>Acanthomorphata</taxon>
        <taxon>Carangaria</taxon>
        <taxon>Carangaria incertae sedis</taxon>
        <taxon>Centropomidae</taxon>
        <taxon>Lates</taxon>
    </lineage>
</organism>
<dbReference type="GO" id="GO:0032259">
    <property type="term" value="P:methylation"/>
    <property type="evidence" value="ECO:0007669"/>
    <property type="project" value="UniProtKB-KW"/>
</dbReference>
<feature type="compositionally biased region" description="Basic and acidic residues" evidence="11">
    <location>
        <begin position="627"/>
        <end position="643"/>
    </location>
</feature>
<name>A0AAD3MQK3_LATJO</name>
<keyword evidence="7" id="KW-0156">Chromatin regulator</keyword>
<evidence type="ECO:0000256" key="4">
    <source>
        <dbReference type="ARBA" id="ARBA00022723"/>
    </source>
</evidence>
<dbReference type="SMART" id="SM00297">
    <property type="entry name" value="BROMO"/>
    <property type="match status" value="1"/>
</dbReference>
<sequence>MATAPLGTPGTASREQAPLHAHNQPTGEESSQTSKEEVPGYGFTLTSVNGVYRIGLFALKDIDSGTELTYDYNFHSFNTEEQQVCKCGSESCRGIIGGNRVFLEELGEDEGETGAEERGVREDASSLSMYTRWEESSRRMATSSQMPLTQFSALQTPRSDSAGQTLAAPLVNLPSRKRNSQYYEKVSDPLDLSTIEKQILTGHYKTVEAFDTDMLKVFRNAEKYYGRKSSVGRDVCRLRKAYYSARHEAAVQIDEIVGETASEADSSDSLERDHSHHHHGGGGPGSHDKDDDVIRCICGMYKDEGLMIQCEKCMVWQHFDCMRLETEVEHYLCEQCDPRPIDREVPMIPQPSYAQAGSVYYICLLRDDLLLHQGDCVYLMRDSRRTPEGQPVRQSYRLLSHINRDKLDIFRIEKLWKNEKGERFAFGHHYFRPHETHHSPSRRFYQNELFRMPLYEIIPLEAVVGTCCVLDLYTYCKGRPKGVKEQDVYICDYRLDKSAHLFYKIHRNRYPVCTKPYAFNHFPKRLTPKRDFSPHYVPDNYKRNGGRSAWKSERPKGAGGCEDDGSSCDRGDDFPPEAEDGRGVEDDMDMAPEDPELLSAKPRRAEREGEGDEDEDEEEEEEEGQEAEERKELEEGSTERIGEMLELPSSSASSPLHHPALGRREAQRERLNKILLDLLHRTPSKNGEGPGTKQGAIDVTYLLEEGAGRRLRRRTLGFGDFVGRK</sequence>
<dbReference type="Pfam" id="PF00439">
    <property type="entry name" value="Bromodomain"/>
    <property type="match status" value="1"/>
</dbReference>
<dbReference type="SMART" id="SM00508">
    <property type="entry name" value="PostSET"/>
    <property type="match status" value="1"/>
</dbReference>
<dbReference type="FunFam" id="1.20.920.10:FF:000025">
    <property type="entry name" value="Histone-lysine N-methyltransferase"/>
    <property type="match status" value="1"/>
</dbReference>
<dbReference type="InterPro" id="IPR013083">
    <property type="entry name" value="Znf_RING/FYVE/PHD"/>
</dbReference>
<dbReference type="Pfam" id="PF01426">
    <property type="entry name" value="BAH"/>
    <property type="match status" value="1"/>
</dbReference>
<proteinExistence type="predicted"/>
<feature type="compositionally biased region" description="Basic and acidic residues" evidence="11">
    <location>
        <begin position="567"/>
        <end position="585"/>
    </location>
</feature>
<evidence type="ECO:0000259" key="14">
    <source>
        <dbReference type="PROSITE" id="PS51038"/>
    </source>
</evidence>
<dbReference type="CDD" id="cd15548">
    <property type="entry name" value="PHD_ASH1L"/>
    <property type="match status" value="1"/>
</dbReference>
<feature type="compositionally biased region" description="Acidic residues" evidence="11">
    <location>
        <begin position="586"/>
        <end position="596"/>
    </location>
</feature>
<feature type="domain" description="BAH" evidence="14">
    <location>
        <begin position="369"/>
        <end position="506"/>
    </location>
</feature>
<feature type="compositionally biased region" description="Polar residues" evidence="11">
    <location>
        <begin position="23"/>
        <end position="33"/>
    </location>
</feature>
<evidence type="ECO:0000313" key="15">
    <source>
        <dbReference type="EMBL" id="GLD59233.1"/>
    </source>
</evidence>
<dbReference type="SMART" id="SM00439">
    <property type="entry name" value="BAH"/>
    <property type="match status" value="1"/>
</dbReference>
<dbReference type="InterPro" id="IPR036427">
    <property type="entry name" value="Bromodomain-like_sf"/>
</dbReference>
<dbReference type="AlphaFoldDB" id="A0AAD3MQK3"/>
<keyword evidence="4" id="KW-0479">Metal-binding</keyword>
<feature type="region of interest" description="Disordered" evidence="11">
    <location>
        <begin position="533"/>
        <end position="668"/>
    </location>
</feature>
<dbReference type="Gene3D" id="3.30.40.10">
    <property type="entry name" value="Zinc/RING finger domain, C3HC4 (zinc finger)"/>
    <property type="match status" value="1"/>
</dbReference>
<evidence type="ECO:0000256" key="2">
    <source>
        <dbReference type="ARBA" id="ARBA00022603"/>
    </source>
</evidence>
<dbReference type="SMART" id="SM00249">
    <property type="entry name" value="PHD"/>
    <property type="match status" value="1"/>
</dbReference>
<dbReference type="InterPro" id="IPR001965">
    <property type="entry name" value="Znf_PHD"/>
</dbReference>
<dbReference type="CDD" id="cd04717">
    <property type="entry name" value="BAH_polybromo"/>
    <property type="match status" value="1"/>
</dbReference>
<dbReference type="PROSITE" id="PS01359">
    <property type="entry name" value="ZF_PHD_1"/>
    <property type="match status" value="1"/>
</dbReference>
<evidence type="ECO:0000256" key="7">
    <source>
        <dbReference type="ARBA" id="ARBA00022853"/>
    </source>
</evidence>
<evidence type="ECO:0000313" key="16">
    <source>
        <dbReference type="Proteomes" id="UP001279410"/>
    </source>
</evidence>
<keyword evidence="8 10" id="KW-0103">Bromodomain</keyword>
<dbReference type="Gene3D" id="2.170.270.10">
    <property type="entry name" value="SET domain"/>
    <property type="match status" value="1"/>
</dbReference>
<comment type="caution">
    <text evidence="15">The sequence shown here is derived from an EMBL/GenBank/DDBJ whole genome shotgun (WGS) entry which is preliminary data.</text>
</comment>
<dbReference type="GO" id="GO:0008270">
    <property type="term" value="F:zinc ion binding"/>
    <property type="evidence" value="ECO:0007669"/>
    <property type="project" value="UniProtKB-KW"/>
</dbReference>
<evidence type="ECO:0000256" key="8">
    <source>
        <dbReference type="ARBA" id="ARBA00023117"/>
    </source>
</evidence>
<dbReference type="SUPFAM" id="SSF57903">
    <property type="entry name" value="FYVE/PHD zinc finger"/>
    <property type="match status" value="1"/>
</dbReference>
<dbReference type="Gene3D" id="2.30.30.490">
    <property type="match status" value="1"/>
</dbReference>
<dbReference type="CDD" id="cd05525">
    <property type="entry name" value="Bromo_ASH1"/>
    <property type="match status" value="1"/>
</dbReference>
<protein>
    <submittedName>
        <fullName evidence="15">Histone-lysine N-methyltransferase ASH1L-like isoform X1</fullName>
    </submittedName>
</protein>
<dbReference type="InterPro" id="IPR043319">
    <property type="entry name" value="PHD_ASH1L"/>
</dbReference>
<comment type="subcellular location">
    <subcellularLocation>
        <location evidence="1">Nucleus</location>
    </subcellularLocation>
</comment>
<evidence type="ECO:0000259" key="12">
    <source>
        <dbReference type="PROSITE" id="PS50014"/>
    </source>
</evidence>
<dbReference type="GO" id="GO:0005654">
    <property type="term" value="C:nucleoplasm"/>
    <property type="evidence" value="ECO:0007669"/>
    <property type="project" value="TreeGrafter"/>
</dbReference>
<feature type="domain" description="Bromo" evidence="12">
    <location>
        <begin position="162"/>
        <end position="232"/>
    </location>
</feature>
<evidence type="ECO:0000256" key="10">
    <source>
        <dbReference type="PROSITE-ProRule" id="PRU00035"/>
    </source>
</evidence>
<accession>A0AAD3MQK3</accession>
<keyword evidence="9" id="KW-0539">Nucleus</keyword>
<evidence type="ECO:0000256" key="3">
    <source>
        <dbReference type="ARBA" id="ARBA00022679"/>
    </source>
</evidence>
<dbReference type="InterPro" id="IPR046341">
    <property type="entry name" value="SET_dom_sf"/>
</dbReference>
<dbReference type="Pfam" id="PF20826">
    <property type="entry name" value="PHD_5"/>
    <property type="match status" value="1"/>
</dbReference>
<dbReference type="PROSITE" id="PS50014">
    <property type="entry name" value="BROMODOMAIN_2"/>
    <property type="match status" value="1"/>
</dbReference>
<dbReference type="InterPro" id="IPR019786">
    <property type="entry name" value="Zinc_finger_PHD-type_CS"/>
</dbReference>
<dbReference type="InterPro" id="IPR043151">
    <property type="entry name" value="BAH_sf"/>
</dbReference>
<dbReference type="InterPro" id="IPR003616">
    <property type="entry name" value="Post-SET_dom"/>
</dbReference>
<evidence type="ECO:0000256" key="5">
    <source>
        <dbReference type="ARBA" id="ARBA00022771"/>
    </source>
</evidence>
<keyword evidence="6" id="KW-0862">Zinc</keyword>
<dbReference type="PROSITE" id="PS00633">
    <property type="entry name" value="BROMODOMAIN_1"/>
    <property type="match status" value="1"/>
</dbReference>
<evidence type="ECO:0000256" key="11">
    <source>
        <dbReference type="SAM" id="MobiDB-lite"/>
    </source>
</evidence>
<dbReference type="SUPFAM" id="SSF82199">
    <property type="entry name" value="SET domain"/>
    <property type="match status" value="1"/>
</dbReference>
<dbReference type="GO" id="GO:0003682">
    <property type="term" value="F:chromatin binding"/>
    <property type="evidence" value="ECO:0007669"/>
    <property type="project" value="InterPro"/>
</dbReference>
<evidence type="ECO:0000256" key="6">
    <source>
        <dbReference type="ARBA" id="ARBA00022833"/>
    </source>
</evidence>
<reference evidence="15" key="1">
    <citation type="submission" date="2022-08" db="EMBL/GenBank/DDBJ databases">
        <title>Genome sequencing of akame (Lates japonicus).</title>
        <authorList>
            <person name="Hashiguchi Y."/>
            <person name="Takahashi H."/>
        </authorList>
    </citation>
    <scope>NUCLEOTIDE SEQUENCE</scope>
    <source>
        <strain evidence="15">Kochi</strain>
    </source>
</reference>
<gene>
    <name evidence="15" type="ORF">AKAME5_001124600</name>
</gene>
<dbReference type="PROSITE" id="PS50868">
    <property type="entry name" value="POST_SET"/>
    <property type="match status" value="1"/>
</dbReference>
<keyword evidence="16" id="KW-1185">Reference proteome</keyword>